<reference evidence="6" key="1">
    <citation type="journal article" date="2019" name="Curr. Biol.">
        <title>Genome Sequence of Striga asiatica Provides Insight into the Evolution of Plant Parasitism.</title>
        <authorList>
            <person name="Yoshida S."/>
            <person name="Kim S."/>
            <person name="Wafula E.K."/>
            <person name="Tanskanen J."/>
            <person name="Kim Y.M."/>
            <person name="Honaas L."/>
            <person name="Yang Z."/>
            <person name="Spallek T."/>
            <person name="Conn C.E."/>
            <person name="Ichihashi Y."/>
            <person name="Cheong K."/>
            <person name="Cui S."/>
            <person name="Der J.P."/>
            <person name="Gundlach H."/>
            <person name="Jiao Y."/>
            <person name="Hori C."/>
            <person name="Ishida J.K."/>
            <person name="Kasahara H."/>
            <person name="Kiba T."/>
            <person name="Kim M.S."/>
            <person name="Koo N."/>
            <person name="Laohavisit A."/>
            <person name="Lee Y.H."/>
            <person name="Lumba S."/>
            <person name="McCourt P."/>
            <person name="Mortimer J.C."/>
            <person name="Mutuku J.M."/>
            <person name="Nomura T."/>
            <person name="Sasaki-Sekimoto Y."/>
            <person name="Seto Y."/>
            <person name="Wang Y."/>
            <person name="Wakatake T."/>
            <person name="Sakakibara H."/>
            <person name="Demura T."/>
            <person name="Yamaguchi S."/>
            <person name="Yoneyama K."/>
            <person name="Manabe R.I."/>
            <person name="Nelson D.C."/>
            <person name="Schulman A.H."/>
            <person name="Timko M.P."/>
            <person name="dePamphilis C.W."/>
            <person name="Choi D."/>
            <person name="Shirasu K."/>
        </authorList>
    </citation>
    <scope>NUCLEOTIDE SEQUENCE [LARGE SCALE GENOMIC DNA]</scope>
    <source>
        <strain evidence="6">cv. UVA1</strain>
    </source>
</reference>
<keyword evidence="6" id="KW-1185">Reference proteome</keyword>
<gene>
    <name evidence="5" type="ORF">STAS_21611</name>
</gene>
<name>A0A5A7QID8_STRAF</name>
<dbReference type="PANTHER" id="PTHR33021">
    <property type="entry name" value="BLUE COPPER PROTEIN"/>
    <property type="match status" value="1"/>
</dbReference>
<dbReference type="FunFam" id="2.60.40.420:FF:000003">
    <property type="entry name" value="Blue copper"/>
    <property type="match status" value="1"/>
</dbReference>
<dbReference type="GO" id="GO:0046872">
    <property type="term" value="F:metal ion binding"/>
    <property type="evidence" value="ECO:0007669"/>
    <property type="project" value="UniProtKB-KW"/>
</dbReference>
<organism evidence="5 6">
    <name type="scientific">Striga asiatica</name>
    <name type="common">Asiatic witchweed</name>
    <name type="synonym">Buchnera asiatica</name>
    <dbReference type="NCBI Taxonomy" id="4170"/>
    <lineage>
        <taxon>Eukaryota</taxon>
        <taxon>Viridiplantae</taxon>
        <taxon>Streptophyta</taxon>
        <taxon>Embryophyta</taxon>
        <taxon>Tracheophyta</taxon>
        <taxon>Spermatophyta</taxon>
        <taxon>Magnoliopsida</taxon>
        <taxon>eudicotyledons</taxon>
        <taxon>Gunneridae</taxon>
        <taxon>Pentapetalae</taxon>
        <taxon>asterids</taxon>
        <taxon>lamiids</taxon>
        <taxon>Lamiales</taxon>
        <taxon>Orobanchaceae</taxon>
        <taxon>Buchnereae</taxon>
        <taxon>Striga</taxon>
    </lineage>
</organism>
<proteinExistence type="predicted"/>
<evidence type="ECO:0000256" key="2">
    <source>
        <dbReference type="ARBA" id="ARBA00023180"/>
    </source>
</evidence>
<sequence length="179" mass="19554">MGSLNFAEKVVFIWCFGCLLGFSNGEVHKVGEIAGWTTIGHVNYTQWARNKTFQIGDRVVFEYNPEFHNVMQVTHAEYRACNVSSPIITFTTGNDTITIKTPGHHFYVCGVTGHCQSGQKVDINVPINAVITTTPPPSAVSSPVPSITNSSSFAARPIKATFRKVFGWAAALQVLLAFC</sequence>
<dbReference type="GO" id="GO:0009055">
    <property type="term" value="F:electron transfer activity"/>
    <property type="evidence" value="ECO:0007669"/>
    <property type="project" value="InterPro"/>
</dbReference>
<accession>A0A5A7QID8</accession>
<protein>
    <submittedName>
        <fullName evidence="5">Early nodulin-like protein</fullName>
    </submittedName>
</protein>
<dbReference type="AlphaFoldDB" id="A0A5A7QID8"/>
<feature type="signal peptide" evidence="3">
    <location>
        <begin position="1"/>
        <end position="25"/>
    </location>
</feature>
<evidence type="ECO:0000256" key="1">
    <source>
        <dbReference type="ARBA" id="ARBA00022723"/>
    </source>
</evidence>
<feature type="domain" description="Phytocyanin" evidence="4">
    <location>
        <begin position="26"/>
        <end position="127"/>
    </location>
</feature>
<dbReference type="InterPro" id="IPR039391">
    <property type="entry name" value="Phytocyanin-like"/>
</dbReference>
<dbReference type="Gene3D" id="2.60.40.420">
    <property type="entry name" value="Cupredoxins - blue copper proteins"/>
    <property type="match status" value="1"/>
</dbReference>
<dbReference type="EMBL" id="BKCP01007070">
    <property type="protein sequence ID" value="GER44706.1"/>
    <property type="molecule type" value="Genomic_DNA"/>
</dbReference>
<dbReference type="InterPro" id="IPR008972">
    <property type="entry name" value="Cupredoxin"/>
</dbReference>
<dbReference type="Proteomes" id="UP000325081">
    <property type="component" value="Unassembled WGS sequence"/>
</dbReference>
<dbReference type="OrthoDB" id="1933492at2759"/>
<dbReference type="SUPFAM" id="SSF49503">
    <property type="entry name" value="Cupredoxins"/>
    <property type="match status" value="1"/>
</dbReference>
<dbReference type="InterPro" id="IPR003245">
    <property type="entry name" value="Phytocyanin_dom"/>
</dbReference>
<dbReference type="PROSITE" id="PS51485">
    <property type="entry name" value="PHYTOCYANIN"/>
    <property type="match status" value="1"/>
</dbReference>
<dbReference type="GO" id="GO:0005886">
    <property type="term" value="C:plasma membrane"/>
    <property type="evidence" value="ECO:0007669"/>
    <property type="project" value="TreeGrafter"/>
</dbReference>
<evidence type="ECO:0000313" key="6">
    <source>
        <dbReference type="Proteomes" id="UP000325081"/>
    </source>
</evidence>
<evidence type="ECO:0000256" key="3">
    <source>
        <dbReference type="SAM" id="SignalP"/>
    </source>
</evidence>
<evidence type="ECO:0000313" key="5">
    <source>
        <dbReference type="EMBL" id="GER44706.1"/>
    </source>
</evidence>
<dbReference type="Pfam" id="PF02298">
    <property type="entry name" value="Cu_bind_like"/>
    <property type="match status" value="1"/>
</dbReference>
<feature type="chain" id="PRO_5023011768" evidence="3">
    <location>
        <begin position="26"/>
        <end position="179"/>
    </location>
</feature>
<keyword evidence="1" id="KW-0479">Metal-binding</keyword>
<comment type="caution">
    <text evidence="5">The sequence shown here is derived from an EMBL/GenBank/DDBJ whole genome shotgun (WGS) entry which is preliminary data.</text>
</comment>
<keyword evidence="2" id="KW-0325">Glycoprotein</keyword>
<evidence type="ECO:0000259" key="4">
    <source>
        <dbReference type="PROSITE" id="PS51485"/>
    </source>
</evidence>
<keyword evidence="3" id="KW-0732">Signal</keyword>
<dbReference type="PANTHER" id="PTHR33021:SF339">
    <property type="entry name" value="OS07G0570600 PROTEIN"/>
    <property type="match status" value="1"/>
</dbReference>